<accession>A0A9W7EPJ5</accession>
<evidence type="ECO:0000256" key="3">
    <source>
        <dbReference type="SAM" id="SignalP"/>
    </source>
</evidence>
<dbReference type="EMBL" id="BRXX01000065">
    <property type="protein sequence ID" value="GMH86808.1"/>
    <property type="molecule type" value="Genomic_DNA"/>
</dbReference>
<dbReference type="SUPFAM" id="SSF52058">
    <property type="entry name" value="L domain-like"/>
    <property type="match status" value="1"/>
</dbReference>
<feature type="transmembrane region" description="Helical" evidence="2">
    <location>
        <begin position="771"/>
        <end position="792"/>
    </location>
</feature>
<feature type="transmembrane region" description="Helical" evidence="2">
    <location>
        <begin position="747"/>
        <end position="765"/>
    </location>
</feature>
<dbReference type="PANTHER" id="PTHR48060">
    <property type="entry name" value="DNA DAMAGE-REPAIR/TOLERATION PROTEIN DRT100"/>
    <property type="match status" value="1"/>
</dbReference>
<dbReference type="InterPro" id="IPR032675">
    <property type="entry name" value="LRR_dom_sf"/>
</dbReference>
<reference evidence="5" key="1">
    <citation type="journal article" date="2023" name="Commun. Biol.">
        <title>Genome analysis of Parmales, the sister group of diatoms, reveals the evolutionary specialization of diatoms from phago-mixotrophs to photoautotrophs.</title>
        <authorList>
            <person name="Ban H."/>
            <person name="Sato S."/>
            <person name="Yoshikawa S."/>
            <person name="Yamada K."/>
            <person name="Nakamura Y."/>
            <person name="Ichinomiya M."/>
            <person name="Sato N."/>
            <person name="Blanc-Mathieu R."/>
            <person name="Endo H."/>
            <person name="Kuwata A."/>
            <person name="Ogata H."/>
        </authorList>
    </citation>
    <scope>NUCLEOTIDE SEQUENCE [LARGE SCALE GENOMIC DNA]</scope>
    <source>
        <strain evidence="5">NIES 3699</strain>
    </source>
</reference>
<evidence type="ECO:0000313" key="4">
    <source>
        <dbReference type="EMBL" id="GMH86808.1"/>
    </source>
</evidence>
<sequence length="826" mass="92514">MVLSLSPPLHLLLTLITLGTLPPTRAIDPDCSILYTLYNETNGPSWKNNSGWPSYENYKSNPSSVLNNCCTWFGVSCSSKNNVTDLDLYNNNLMGPLTSDLSELQHVSTIKLGGNDLRGDLPEQLVKMCDTSDTQCLLWPNSKLCGDGKRVVGYQCMSCPNCLENGQCDHDFDEDSYLCTACPANFYENGGGCFECFTSFNLLWLWFPAAAGLAAISSVIYYFKGRELVSPVVERISERLPELNLRTQMKIKYLGATLQLLPLLAPLALTYPHWFRNITGWLSELSLPIALNAPCYEPLLAMPSVAQGLLAFAFQLTLIAFLANAHIIFKRFRVNKTLGSSFFVKCQVYACLISNQVMVSVLPLIFNYNYITDSGIDLLQTNVDSFDASKSVGPILNIVLCMVLGLGLDFLDRKWCDYVTSKFSKEWKRFVDSGDAASVESLIDQRLVFFSSFCLPYVPGCINVEKINHSRKGFLIIVPRLLLLGNLLAIGVGSTASTLWSDPIKAVLGIDQTRFEMVLIILTTMMFQVAQAAHRTTMTSRPFVSCYFRKDKVDDVHEVDFWSEQVYSVTLGVIGFTNSFNLMVGKTAGSGSGFTNVLCVSAMMWLSYNQARLFSKHLKSIGSPYGAGEANSTVVDSAVPPQDPTIEEEVDLLVEQLLDASDVTVAFDLRRQIELLVPRMCLHEASRWTMFEEGDDDLVRFQMQQRHTMKTEYHKEKLRQFNVKEFENPEAKKERLRLETIRIRNDNAKYIVLILPLFAALFWIMSSTINIVLGPALVFTILFAAICTEYVIRQKSALGQGNSSAFGRVRAEILYKECLELKRAEG</sequence>
<keyword evidence="2" id="KW-0812">Transmembrane</keyword>
<feature type="transmembrane region" description="Helical" evidence="2">
    <location>
        <begin position="203"/>
        <end position="223"/>
    </location>
</feature>
<dbReference type="InterPro" id="IPR053211">
    <property type="entry name" value="DNA_repair-toleration"/>
</dbReference>
<feature type="transmembrane region" description="Helical" evidence="2">
    <location>
        <begin position="253"/>
        <end position="274"/>
    </location>
</feature>
<evidence type="ECO:0008006" key="6">
    <source>
        <dbReference type="Google" id="ProtNLM"/>
    </source>
</evidence>
<evidence type="ECO:0000313" key="5">
    <source>
        <dbReference type="Proteomes" id="UP001165160"/>
    </source>
</evidence>
<feature type="transmembrane region" description="Helical" evidence="2">
    <location>
        <begin position="349"/>
        <end position="371"/>
    </location>
</feature>
<evidence type="ECO:0000256" key="2">
    <source>
        <dbReference type="SAM" id="Phobius"/>
    </source>
</evidence>
<keyword evidence="2" id="KW-0472">Membrane</keyword>
<comment type="caution">
    <text evidence="4">The sequence shown here is derived from an EMBL/GenBank/DDBJ whole genome shotgun (WGS) entry which is preliminary data.</text>
</comment>
<proteinExistence type="predicted"/>
<keyword evidence="1 3" id="KW-0732">Signal</keyword>
<gene>
    <name evidence="4" type="ORF">TrVE_jg1948</name>
</gene>
<feature type="transmembrane region" description="Helical" evidence="2">
    <location>
        <begin position="515"/>
        <end position="533"/>
    </location>
</feature>
<feature type="transmembrane region" description="Helical" evidence="2">
    <location>
        <begin position="309"/>
        <end position="329"/>
    </location>
</feature>
<organism evidence="4 5">
    <name type="scientific">Triparma verrucosa</name>
    <dbReference type="NCBI Taxonomy" id="1606542"/>
    <lineage>
        <taxon>Eukaryota</taxon>
        <taxon>Sar</taxon>
        <taxon>Stramenopiles</taxon>
        <taxon>Ochrophyta</taxon>
        <taxon>Bolidophyceae</taxon>
        <taxon>Parmales</taxon>
        <taxon>Triparmaceae</taxon>
        <taxon>Triparma</taxon>
    </lineage>
</organism>
<dbReference type="Proteomes" id="UP001165160">
    <property type="component" value="Unassembled WGS sequence"/>
</dbReference>
<name>A0A9W7EPJ5_9STRA</name>
<feature type="transmembrane region" description="Helical" evidence="2">
    <location>
        <begin position="474"/>
        <end position="495"/>
    </location>
</feature>
<keyword evidence="2" id="KW-1133">Transmembrane helix</keyword>
<dbReference type="PANTHER" id="PTHR48060:SF21">
    <property type="entry name" value="L DOMAIN-LIKE PROTEIN"/>
    <property type="match status" value="1"/>
</dbReference>
<feature type="transmembrane region" description="Helical" evidence="2">
    <location>
        <begin position="391"/>
        <end position="411"/>
    </location>
</feature>
<keyword evidence="5" id="KW-1185">Reference proteome</keyword>
<feature type="chain" id="PRO_5040888563" description="Leucine-rich repeat-containing N-terminal plant-type domain-containing protein" evidence="3">
    <location>
        <begin position="27"/>
        <end position="826"/>
    </location>
</feature>
<protein>
    <recommendedName>
        <fullName evidence="6">Leucine-rich repeat-containing N-terminal plant-type domain-containing protein</fullName>
    </recommendedName>
</protein>
<feature type="signal peptide" evidence="3">
    <location>
        <begin position="1"/>
        <end position="26"/>
    </location>
</feature>
<dbReference type="Gene3D" id="3.80.10.10">
    <property type="entry name" value="Ribonuclease Inhibitor"/>
    <property type="match status" value="1"/>
</dbReference>
<dbReference type="AlphaFoldDB" id="A0A9W7EPJ5"/>
<evidence type="ECO:0000256" key="1">
    <source>
        <dbReference type="ARBA" id="ARBA00022729"/>
    </source>
</evidence>